<keyword evidence="2" id="KW-1185">Reference proteome</keyword>
<organism evidence="1 2">
    <name type="scientific">Scortum barcoo</name>
    <name type="common">barcoo grunter</name>
    <dbReference type="NCBI Taxonomy" id="214431"/>
    <lineage>
        <taxon>Eukaryota</taxon>
        <taxon>Metazoa</taxon>
        <taxon>Chordata</taxon>
        <taxon>Craniata</taxon>
        <taxon>Vertebrata</taxon>
        <taxon>Euteleostomi</taxon>
        <taxon>Actinopterygii</taxon>
        <taxon>Neopterygii</taxon>
        <taxon>Teleostei</taxon>
        <taxon>Neoteleostei</taxon>
        <taxon>Acanthomorphata</taxon>
        <taxon>Eupercaria</taxon>
        <taxon>Centrarchiformes</taxon>
        <taxon>Terapontoidei</taxon>
        <taxon>Terapontidae</taxon>
        <taxon>Scortum</taxon>
    </lineage>
</organism>
<comment type="caution">
    <text evidence="1">The sequence shown here is derived from an EMBL/GenBank/DDBJ whole genome shotgun (WGS) entry which is preliminary data.</text>
</comment>
<dbReference type="EMBL" id="CM041544">
    <property type="protein sequence ID" value="KAI3363354.1"/>
    <property type="molecule type" value="Genomic_DNA"/>
</dbReference>
<protein>
    <submittedName>
        <fullName evidence="1">Uncharacterized protein</fullName>
    </submittedName>
</protein>
<dbReference type="Proteomes" id="UP000831701">
    <property type="component" value="Chromosome 14"/>
</dbReference>
<sequence>MRGEHDGEEGGRKCSVPNLNATKYIQSDTSVSVFTVEPPTDVNLRCHNLHNVLTWSYDRPSPGLRFQVDYCSDQSCHVPIWVDPPNLKAVLPVFSDPSYDYFVSVTAVVGENNSDATPPDGIRFSYFKNSQEEKKCFVDFPSVNVTAQPDGFVLFRFIHPWLLYNHRLPASLKSKSRQKRNHDAQFEEHEELPTFTYDVIVHQEQHHDYICEESVCEEKLPVDDTQDKHCLKMKGELEKISVRGTREFCALKLDIPLHGQKSNIYIYVISVVVFTAFALILFMVYKKTTKASSPLPHSVNITSMVKQLPFRAVQEQVIVAEVGPPSPTPLLPSTEDLPSTVSPSTDYDVRLPLGLPAEDEGVCVEEVRNEEGPGYMGGGDFDDDDTLYDSKPSCGYEKREKVLVDLAPDEQTEGYRG</sequence>
<reference evidence="1" key="1">
    <citation type="submission" date="2022-04" db="EMBL/GenBank/DDBJ databases">
        <title>Jade perch genome.</title>
        <authorList>
            <person name="Chao B."/>
        </authorList>
    </citation>
    <scope>NUCLEOTIDE SEQUENCE</scope>
    <source>
        <strain evidence="1">CB-2022</strain>
    </source>
</reference>
<proteinExistence type="predicted"/>
<name>A0ACB8W6U4_9TELE</name>
<evidence type="ECO:0000313" key="1">
    <source>
        <dbReference type="EMBL" id="KAI3363354.1"/>
    </source>
</evidence>
<evidence type="ECO:0000313" key="2">
    <source>
        <dbReference type="Proteomes" id="UP000831701"/>
    </source>
</evidence>
<gene>
    <name evidence="1" type="ORF">L3Q82_011979</name>
</gene>
<accession>A0ACB8W6U4</accession>